<evidence type="ECO:0000256" key="8">
    <source>
        <dbReference type="ARBA" id="ARBA00023065"/>
    </source>
</evidence>
<evidence type="ECO:0000313" key="15">
    <source>
        <dbReference type="Proteomes" id="UP001497623"/>
    </source>
</evidence>
<feature type="transmembrane region" description="Helical" evidence="12">
    <location>
        <begin position="383"/>
        <end position="405"/>
    </location>
</feature>
<feature type="transmembrane region" description="Helical" evidence="12">
    <location>
        <begin position="446"/>
        <end position="469"/>
    </location>
</feature>
<evidence type="ECO:0000256" key="9">
    <source>
        <dbReference type="ARBA" id="ARBA00023136"/>
    </source>
</evidence>
<dbReference type="AlphaFoldDB" id="A0AAV2QWT6"/>
<evidence type="ECO:0000256" key="10">
    <source>
        <dbReference type="ARBA" id="ARBA00023303"/>
    </source>
</evidence>
<dbReference type="PROSITE" id="PS50297">
    <property type="entry name" value="ANK_REP_REGION"/>
    <property type="match status" value="2"/>
</dbReference>
<dbReference type="PANTHER" id="PTHR47143:SF4">
    <property type="entry name" value="TRANSIENT RECEPTOR POTENTIAL CATION CHANNEL PROTEIN PAINLESS"/>
    <property type="match status" value="1"/>
</dbReference>
<evidence type="ECO:0000256" key="11">
    <source>
        <dbReference type="PROSITE-ProRule" id="PRU00023"/>
    </source>
</evidence>
<dbReference type="GO" id="GO:0034703">
    <property type="term" value="C:cation channel complex"/>
    <property type="evidence" value="ECO:0007669"/>
    <property type="project" value="UniProtKB-ARBA"/>
</dbReference>
<dbReference type="GO" id="GO:0005216">
    <property type="term" value="F:monoatomic ion channel activity"/>
    <property type="evidence" value="ECO:0007669"/>
    <property type="project" value="InterPro"/>
</dbReference>
<comment type="caution">
    <text evidence="14">The sequence shown here is derived from an EMBL/GenBank/DDBJ whole genome shotgun (WGS) entry which is preliminary data.</text>
</comment>
<name>A0AAV2QWT6_MEGNR</name>
<protein>
    <recommendedName>
        <fullName evidence="13">Ion transport domain-containing protein</fullName>
    </recommendedName>
</protein>
<evidence type="ECO:0000259" key="13">
    <source>
        <dbReference type="Pfam" id="PF00520"/>
    </source>
</evidence>
<comment type="subcellular location">
    <subcellularLocation>
        <location evidence="1">Membrane</location>
        <topology evidence="1">Multi-pass membrane protein</topology>
    </subcellularLocation>
</comment>
<evidence type="ECO:0000256" key="4">
    <source>
        <dbReference type="ARBA" id="ARBA00022692"/>
    </source>
</evidence>
<evidence type="ECO:0000256" key="3">
    <source>
        <dbReference type="ARBA" id="ARBA00022606"/>
    </source>
</evidence>
<dbReference type="Gene3D" id="1.10.287.70">
    <property type="match status" value="1"/>
</dbReference>
<keyword evidence="9 12" id="KW-0472">Membrane</keyword>
<evidence type="ECO:0000256" key="6">
    <source>
        <dbReference type="ARBA" id="ARBA00022989"/>
    </source>
</evidence>
<feature type="transmembrane region" description="Helical" evidence="12">
    <location>
        <begin position="481"/>
        <end position="500"/>
    </location>
</feature>
<dbReference type="InterPro" id="IPR052076">
    <property type="entry name" value="TRP_cation_channel"/>
</dbReference>
<feature type="non-terminal residue" evidence="14">
    <location>
        <position position="1"/>
    </location>
</feature>
<dbReference type="Gene3D" id="1.25.40.20">
    <property type="entry name" value="Ankyrin repeat-containing domain"/>
    <property type="match status" value="1"/>
</dbReference>
<feature type="transmembrane region" description="Helical" evidence="12">
    <location>
        <begin position="540"/>
        <end position="561"/>
    </location>
</feature>
<accession>A0AAV2QWT6</accession>
<keyword evidence="8" id="KW-0406">Ion transport</keyword>
<dbReference type="Pfam" id="PF00520">
    <property type="entry name" value="Ion_trans"/>
    <property type="match status" value="1"/>
</dbReference>
<keyword evidence="5" id="KW-0677">Repeat</keyword>
<dbReference type="Pfam" id="PF00023">
    <property type="entry name" value="Ank"/>
    <property type="match status" value="1"/>
</dbReference>
<feature type="repeat" description="ANK" evidence="11">
    <location>
        <begin position="80"/>
        <end position="112"/>
    </location>
</feature>
<keyword evidence="7 11" id="KW-0040">ANK repeat</keyword>
<feature type="repeat" description="ANK" evidence="11">
    <location>
        <begin position="201"/>
        <end position="233"/>
    </location>
</feature>
<feature type="domain" description="Ion transport" evidence="13">
    <location>
        <begin position="326"/>
        <end position="572"/>
    </location>
</feature>
<evidence type="ECO:0000256" key="7">
    <source>
        <dbReference type="ARBA" id="ARBA00023043"/>
    </source>
</evidence>
<evidence type="ECO:0000256" key="1">
    <source>
        <dbReference type="ARBA" id="ARBA00004141"/>
    </source>
</evidence>
<proteinExistence type="predicted"/>
<sequence length="692" mass="80031">INVKHQNKDKKTAHSLAEEQGWQYMAHNLADFPYIHRHYNYELNNAMKKREPDIEEFKSILTAIETSPNKSMILDSEEDEGLTLLHYACDNGLTDFVKKLLEQNADILKPDKTDSKSPIIYACENGFHKIVNLLIDSMKDENKLENGLRQVDIRKESALHKIVKQKHISEESDYKRCLETIMNAISEFDNPSQYIDIKDKFGNTPLHHAARQDDQSFVRSLLLNGAHLGIKNDFGSLAIKNIPASVLEVGFNDCVKLNNDYKEINDLHDLEVKLNYKMLVPTNDDQQPETDCIMFLSESYPHRYLLRHPIISTFLSLKWQKIKKYYILNLIMYVFYIISLTFHILFFHGSKSETSSNLDIVTAGNSTVNDVTVFMDHNNLKTVFTAVISLFTIYIVIKVTAEILLSYSSFIRSFKSWLEIAIILMTFFLLYHDFKPHDQKHLSAWLVLLSWTNLILILGCHPRFAIYIIMFRRVSRNFIELIFLFSFLILAFILSFYLVFQGDENFKTLSQTVMKTIAMSTGELEYTDLPLSAFPGTSHILFILFTLFILLVLMNLINGLAVSDINDIQKKAEINSYKNQAELISHLESVFLSESYEKSNNVIKWLRSVGARTLLIFPNCLGRHNYSIKMFPNRTRGKKNVRQFFEGLIGWLPPVNWEICTCHNFDLEPSHVEATMAVVLPRMAHHQSSLDF</sequence>
<keyword evidence="3" id="KW-0716">Sensory transduction</keyword>
<dbReference type="SUPFAM" id="SSF48403">
    <property type="entry name" value="Ankyrin repeat"/>
    <property type="match status" value="1"/>
</dbReference>
<dbReference type="InterPro" id="IPR005821">
    <property type="entry name" value="Ion_trans_dom"/>
</dbReference>
<keyword evidence="6 12" id="KW-1133">Transmembrane helix</keyword>
<keyword evidence="15" id="KW-1185">Reference proteome</keyword>
<evidence type="ECO:0000313" key="14">
    <source>
        <dbReference type="EMBL" id="CAL4104437.1"/>
    </source>
</evidence>
<dbReference type="PROSITE" id="PS50088">
    <property type="entry name" value="ANK_REPEAT"/>
    <property type="match status" value="2"/>
</dbReference>
<reference evidence="14 15" key="1">
    <citation type="submission" date="2024-05" db="EMBL/GenBank/DDBJ databases">
        <authorList>
            <person name="Wallberg A."/>
        </authorList>
    </citation>
    <scope>NUCLEOTIDE SEQUENCE [LARGE SCALE GENOMIC DNA]</scope>
</reference>
<keyword evidence="4 12" id="KW-0812">Transmembrane</keyword>
<dbReference type="InterPro" id="IPR002110">
    <property type="entry name" value="Ankyrin_rpt"/>
</dbReference>
<evidence type="ECO:0000256" key="12">
    <source>
        <dbReference type="SAM" id="Phobius"/>
    </source>
</evidence>
<keyword evidence="2" id="KW-0813">Transport</keyword>
<gene>
    <name evidence="14" type="ORF">MNOR_LOCUS17772</name>
</gene>
<keyword evidence="10" id="KW-0407">Ion channel</keyword>
<evidence type="ECO:0000256" key="5">
    <source>
        <dbReference type="ARBA" id="ARBA00022737"/>
    </source>
</evidence>
<dbReference type="Pfam" id="PF12796">
    <property type="entry name" value="Ank_2"/>
    <property type="match status" value="1"/>
</dbReference>
<feature type="transmembrane region" description="Helical" evidence="12">
    <location>
        <begin position="417"/>
        <end position="434"/>
    </location>
</feature>
<dbReference type="PANTHER" id="PTHR47143">
    <property type="entry name" value="TRANSIENT RECEPTOR POTENTIAL CATION CHANNEL PROTEIN PAINLESS"/>
    <property type="match status" value="1"/>
</dbReference>
<dbReference type="EMBL" id="CAXKWB010012384">
    <property type="protein sequence ID" value="CAL4104437.1"/>
    <property type="molecule type" value="Genomic_DNA"/>
</dbReference>
<evidence type="ECO:0000256" key="2">
    <source>
        <dbReference type="ARBA" id="ARBA00022448"/>
    </source>
</evidence>
<organism evidence="14 15">
    <name type="scientific">Meganyctiphanes norvegica</name>
    <name type="common">Northern krill</name>
    <name type="synonym">Thysanopoda norvegica</name>
    <dbReference type="NCBI Taxonomy" id="48144"/>
    <lineage>
        <taxon>Eukaryota</taxon>
        <taxon>Metazoa</taxon>
        <taxon>Ecdysozoa</taxon>
        <taxon>Arthropoda</taxon>
        <taxon>Crustacea</taxon>
        <taxon>Multicrustacea</taxon>
        <taxon>Malacostraca</taxon>
        <taxon>Eumalacostraca</taxon>
        <taxon>Eucarida</taxon>
        <taxon>Euphausiacea</taxon>
        <taxon>Euphausiidae</taxon>
        <taxon>Meganyctiphanes</taxon>
    </lineage>
</organism>
<dbReference type="Proteomes" id="UP001497623">
    <property type="component" value="Unassembled WGS sequence"/>
</dbReference>
<dbReference type="SMART" id="SM00248">
    <property type="entry name" value="ANK"/>
    <property type="match status" value="4"/>
</dbReference>
<dbReference type="InterPro" id="IPR036770">
    <property type="entry name" value="Ankyrin_rpt-contain_sf"/>
</dbReference>
<feature type="transmembrane region" description="Helical" evidence="12">
    <location>
        <begin position="325"/>
        <end position="347"/>
    </location>
</feature>